<protein>
    <submittedName>
        <fullName evidence="2">Unannotated protein</fullName>
    </submittedName>
</protein>
<sequence>MNERIALCAGRRTVRTAAGPSSDQAEWAILHSMGQWLIRDRCWSVGDEEVADRMLETSHRSKRQAKRREHHEVAALLAHGRRGRVALCRFGRRIHCGGREERETAQTVDDTHPLALPSRLVEIRHHACHALAHLVRHIQKVIQRPVQVIGQKPDLLPEAVGSDRRYSPSAPPPPTSTMTVSPQCGQMTSAIVVPSVLIRR</sequence>
<gene>
    <name evidence="2" type="ORF">UFOPK3720_01106</name>
</gene>
<evidence type="ECO:0000256" key="1">
    <source>
        <dbReference type="SAM" id="MobiDB-lite"/>
    </source>
</evidence>
<feature type="region of interest" description="Disordered" evidence="1">
    <location>
        <begin position="158"/>
        <end position="181"/>
    </location>
</feature>
<accession>A0A6J7J3W6</accession>
<evidence type="ECO:0000313" key="2">
    <source>
        <dbReference type="EMBL" id="CAB4938068.1"/>
    </source>
</evidence>
<name>A0A6J7J3W6_9ZZZZ</name>
<dbReference type="AlphaFoldDB" id="A0A6J7J3W6"/>
<reference evidence="2" key="1">
    <citation type="submission" date="2020-05" db="EMBL/GenBank/DDBJ databases">
        <authorList>
            <person name="Chiriac C."/>
            <person name="Salcher M."/>
            <person name="Ghai R."/>
            <person name="Kavagutti S V."/>
        </authorList>
    </citation>
    <scope>NUCLEOTIDE SEQUENCE</scope>
</reference>
<organism evidence="2">
    <name type="scientific">freshwater metagenome</name>
    <dbReference type="NCBI Taxonomy" id="449393"/>
    <lineage>
        <taxon>unclassified sequences</taxon>
        <taxon>metagenomes</taxon>
        <taxon>ecological metagenomes</taxon>
    </lineage>
</organism>
<proteinExistence type="predicted"/>
<dbReference type="EMBL" id="CAFBNB010000211">
    <property type="protein sequence ID" value="CAB4938068.1"/>
    <property type="molecule type" value="Genomic_DNA"/>
</dbReference>